<evidence type="ECO:0000256" key="5">
    <source>
        <dbReference type="ARBA" id="ARBA00022989"/>
    </source>
</evidence>
<evidence type="ECO:0000259" key="8">
    <source>
        <dbReference type="PROSITE" id="PS50928"/>
    </source>
</evidence>
<dbReference type="InterPro" id="IPR050809">
    <property type="entry name" value="UgpAE/MalFG_permease"/>
</dbReference>
<evidence type="ECO:0000256" key="7">
    <source>
        <dbReference type="RuleBase" id="RU363032"/>
    </source>
</evidence>
<evidence type="ECO:0000256" key="4">
    <source>
        <dbReference type="ARBA" id="ARBA00022692"/>
    </source>
</evidence>
<gene>
    <name evidence="9" type="ORF">ACFPOF_11790</name>
</gene>
<dbReference type="Pfam" id="PF00528">
    <property type="entry name" value="BPD_transp_1"/>
    <property type="match status" value="1"/>
</dbReference>
<feature type="transmembrane region" description="Helical" evidence="7">
    <location>
        <begin position="208"/>
        <end position="229"/>
    </location>
</feature>
<feature type="domain" description="ABC transmembrane type-1" evidence="8">
    <location>
        <begin position="75"/>
        <end position="292"/>
    </location>
</feature>
<dbReference type="EMBL" id="JBHSMI010000023">
    <property type="protein sequence ID" value="MFC5403413.1"/>
    <property type="molecule type" value="Genomic_DNA"/>
</dbReference>
<dbReference type="PANTHER" id="PTHR43227:SF11">
    <property type="entry name" value="BLL4140 PROTEIN"/>
    <property type="match status" value="1"/>
</dbReference>
<keyword evidence="3" id="KW-1003">Cell membrane</keyword>
<dbReference type="PANTHER" id="PTHR43227">
    <property type="entry name" value="BLL4140 PROTEIN"/>
    <property type="match status" value="1"/>
</dbReference>
<keyword evidence="2 7" id="KW-0813">Transport</keyword>
<keyword evidence="5 7" id="KW-1133">Transmembrane helix</keyword>
<dbReference type="RefSeq" id="WP_378132741.1">
    <property type="nucleotide sequence ID" value="NZ_JBHSMI010000023.1"/>
</dbReference>
<evidence type="ECO:0000313" key="10">
    <source>
        <dbReference type="Proteomes" id="UP001596113"/>
    </source>
</evidence>
<evidence type="ECO:0000256" key="1">
    <source>
        <dbReference type="ARBA" id="ARBA00004651"/>
    </source>
</evidence>
<dbReference type="InterPro" id="IPR035906">
    <property type="entry name" value="MetI-like_sf"/>
</dbReference>
<feature type="transmembrane region" description="Helical" evidence="7">
    <location>
        <begin position="112"/>
        <end position="135"/>
    </location>
</feature>
<keyword evidence="6 7" id="KW-0472">Membrane</keyword>
<feature type="transmembrane region" description="Helical" evidence="7">
    <location>
        <begin position="79"/>
        <end position="100"/>
    </location>
</feature>
<dbReference type="InterPro" id="IPR000515">
    <property type="entry name" value="MetI-like"/>
</dbReference>
<evidence type="ECO:0000256" key="3">
    <source>
        <dbReference type="ARBA" id="ARBA00022475"/>
    </source>
</evidence>
<keyword evidence="10" id="KW-1185">Reference proteome</keyword>
<name>A0ABW0HSM2_9BACL</name>
<feature type="transmembrane region" description="Helical" evidence="7">
    <location>
        <begin position="15"/>
        <end position="42"/>
    </location>
</feature>
<dbReference type="CDD" id="cd06261">
    <property type="entry name" value="TM_PBP2"/>
    <property type="match status" value="1"/>
</dbReference>
<accession>A0ABW0HSM2</accession>
<evidence type="ECO:0000313" key="9">
    <source>
        <dbReference type="EMBL" id="MFC5403413.1"/>
    </source>
</evidence>
<organism evidence="9 10">
    <name type="scientific">Cohnella soli</name>
    <dbReference type="NCBI Taxonomy" id="425005"/>
    <lineage>
        <taxon>Bacteria</taxon>
        <taxon>Bacillati</taxon>
        <taxon>Bacillota</taxon>
        <taxon>Bacilli</taxon>
        <taxon>Bacillales</taxon>
        <taxon>Paenibacillaceae</taxon>
        <taxon>Cohnella</taxon>
    </lineage>
</organism>
<evidence type="ECO:0000256" key="6">
    <source>
        <dbReference type="ARBA" id="ARBA00023136"/>
    </source>
</evidence>
<proteinExistence type="inferred from homology"/>
<dbReference type="SUPFAM" id="SSF161098">
    <property type="entry name" value="MetI-like"/>
    <property type="match status" value="1"/>
</dbReference>
<feature type="transmembrane region" description="Helical" evidence="7">
    <location>
        <begin position="162"/>
        <end position="187"/>
    </location>
</feature>
<evidence type="ECO:0000256" key="2">
    <source>
        <dbReference type="ARBA" id="ARBA00022448"/>
    </source>
</evidence>
<feature type="transmembrane region" description="Helical" evidence="7">
    <location>
        <begin position="271"/>
        <end position="296"/>
    </location>
</feature>
<comment type="subcellular location">
    <subcellularLocation>
        <location evidence="1 7">Cell membrane</location>
        <topology evidence="1 7">Multi-pass membrane protein</topology>
    </subcellularLocation>
</comment>
<dbReference type="Proteomes" id="UP001596113">
    <property type="component" value="Unassembled WGS sequence"/>
</dbReference>
<comment type="similarity">
    <text evidence="7">Belongs to the binding-protein-dependent transport system permease family.</text>
</comment>
<comment type="caution">
    <text evidence="9">The sequence shown here is derived from an EMBL/GenBank/DDBJ whole genome shotgun (WGS) entry which is preliminary data.</text>
</comment>
<protein>
    <submittedName>
        <fullName evidence="9">ABC transporter permease</fullName>
    </submittedName>
</protein>
<dbReference type="Gene3D" id="1.10.3720.10">
    <property type="entry name" value="MetI-like"/>
    <property type="match status" value="1"/>
</dbReference>
<dbReference type="PROSITE" id="PS50928">
    <property type="entry name" value="ABC_TM1"/>
    <property type="match status" value="1"/>
</dbReference>
<reference evidence="10" key="1">
    <citation type="journal article" date="2019" name="Int. J. Syst. Evol. Microbiol.">
        <title>The Global Catalogue of Microorganisms (GCM) 10K type strain sequencing project: providing services to taxonomists for standard genome sequencing and annotation.</title>
        <authorList>
            <consortium name="The Broad Institute Genomics Platform"/>
            <consortium name="The Broad Institute Genome Sequencing Center for Infectious Disease"/>
            <person name="Wu L."/>
            <person name="Ma J."/>
        </authorList>
    </citation>
    <scope>NUCLEOTIDE SEQUENCE [LARGE SCALE GENOMIC DNA]</scope>
    <source>
        <strain evidence="10">CGMCC 1.18575</strain>
    </source>
</reference>
<sequence>MRKRTLLRDIGRNPFLYLLALPGIVFVFVFSYVPMYGLLIAFKDFNIRKGILGSKWVGFSNFKFFITTDKLALVLRNTVYLNALFILATTFFAVLLALLLNEVQRKWIKRSAQSIIFLPYFMSWIVIGMLVQSFLGGMHPTVDGWLNALGIEPLNWYFEAHLWPWILTCIKVWQGAGYMSIIFLAAITSFPDEIYEAARIDGASKFQMMTRITVPLLIPTISILTILAVGKIFNGDFAMIYAIVGDNSMLFPTTDVIDTYVFRSMRVLNDFGMAAAVGLFQSVMGFIFVVAVNTLVKRFSRDSALF</sequence>
<keyword evidence="4 7" id="KW-0812">Transmembrane</keyword>